<dbReference type="Proteomes" id="UP000094236">
    <property type="component" value="Unassembled WGS sequence"/>
</dbReference>
<dbReference type="PANTHER" id="PTHR43102">
    <property type="entry name" value="SLR1143 PROTEIN"/>
    <property type="match status" value="1"/>
</dbReference>
<accession>A0A1E4U357</accession>
<evidence type="ECO:0008006" key="4">
    <source>
        <dbReference type="Google" id="ProtNLM"/>
    </source>
</evidence>
<name>A0A1E4U357_PACTA</name>
<evidence type="ECO:0000313" key="3">
    <source>
        <dbReference type="Proteomes" id="UP000094236"/>
    </source>
</evidence>
<proteinExistence type="predicted"/>
<keyword evidence="1" id="KW-0472">Membrane</keyword>
<protein>
    <recommendedName>
        <fullName evidence="4">GAF domain-containing protein</fullName>
    </recommendedName>
</protein>
<dbReference type="OrthoDB" id="303614at2759"/>
<dbReference type="EMBL" id="KV454011">
    <property type="protein sequence ID" value="ODV98427.1"/>
    <property type="molecule type" value="Genomic_DNA"/>
</dbReference>
<dbReference type="PANTHER" id="PTHR43102:SF2">
    <property type="entry name" value="GAF DOMAIN-CONTAINING PROTEIN"/>
    <property type="match status" value="1"/>
</dbReference>
<reference evidence="3" key="1">
    <citation type="submission" date="2016-05" db="EMBL/GenBank/DDBJ databases">
        <title>Comparative genomics of biotechnologically important yeasts.</title>
        <authorList>
            <consortium name="DOE Joint Genome Institute"/>
            <person name="Riley R."/>
            <person name="Haridas S."/>
            <person name="Wolfe K.H."/>
            <person name="Lopes M.R."/>
            <person name="Hittinger C.T."/>
            <person name="Goker M."/>
            <person name="Salamov A."/>
            <person name="Wisecaver J."/>
            <person name="Long T.M."/>
            <person name="Aerts A.L."/>
            <person name="Barry K."/>
            <person name="Choi C."/>
            <person name="Clum A."/>
            <person name="Coughlan A.Y."/>
            <person name="Deshpande S."/>
            <person name="Douglass A.P."/>
            <person name="Hanson S.J."/>
            <person name="Klenk H.-P."/>
            <person name="Labutti K."/>
            <person name="Lapidus A."/>
            <person name="Lindquist E."/>
            <person name="Lipzen A."/>
            <person name="Meier-Kolthoff J.P."/>
            <person name="Ohm R.A."/>
            <person name="Otillar R.P."/>
            <person name="Pangilinan J."/>
            <person name="Peng Y."/>
            <person name="Rokas A."/>
            <person name="Rosa C.A."/>
            <person name="Scheuner C."/>
            <person name="Sibirny A.A."/>
            <person name="Slot J.C."/>
            <person name="Stielow J.B."/>
            <person name="Sun H."/>
            <person name="Kurtzman C.P."/>
            <person name="Blackwell M."/>
            <person name="Grigoriev I.V."/>
            <person name="Jeffries T.W."/>
        </authorList>
    </citation>
    <scope>NUCLEOTIDE SEQUENCE [LARGE SCALE GENOMIC DNA]</scope>
    <source>
        <strain evidence="3">NRRL Y-2460</strain>
    </source>
</reference>
<feature type="transmembrane region" description="Helical" evidence="1">
    <location>
        <begin position="168"/>
        <end position="191"/>
    </location>
</feature>
<dbReference type="STRING" id="669874.A0A1E4U357"/>
<dbReference type="Gene3D" id="3.30.450.40">
    <property type="match status" value="1"/>
</dbReference>
<dbReference type="AlphaFoldDB" id="A0A1E4U357"/>
<organism evidence="2 3">
    <name type="scientific">Pachysolen tannophilus NRRL Y-2460</name>
    <dbReference type="NCBI Taxonomy" id="669874"/>
    <lineage>
        <taxon>Eukaryota</taxon>
        <taxon>Fungi</taxon>
        <taxon>Dikarya</taxon>
        <taxon>Ascomycota</taxon>
        <taxon>Saccharomycotina</taxon>
        <taxon>Pichiomycetes</taxon>
        <taxon>Pachysolenaceae</taxon>
        <taxon>Pachysolen</taxon>
    </lineage>
</organism>
<sequence>MQQKHGEECIPVFSDHTSRIISSIPLTRSLFMDAYSKGKWNLSSVPCPPCFEGTHLLKAPESYNEASRIKAVDLYMNVEQWKDSGIFSDIIHKSIKKFQCSGASISLVDEKHQIVKYQHSLGFKEWPRKLSIDAHAILSTGFFIILDASKEWRLENNPLVRGVPNIKFYLGIPLVAPSGAVIGIFAIFDVFPRQDFEERYVAVLQRTATEIMEILNTPVRKELQSEIKNEPLVRRLGRATSQGFSINSNLVFEKDGSGTPYSQNVNFRLSKHDLDEETKESDKLWKALASIGNSKLAAAFLSKLISDRYGFNFVYIMEIRVSEPYQIASELFPAENKVDAETYRFVGDLRRTGDETIRTRVLGSYGMPTENLKFDPSVHFKSFVSEFGIFYKSHENGIRFKSGICLPFFRYNPKLVRRKPYFANSRFRSHKSIDLYLRSGGFLIAAFNEKERNFFENNINGVFDDVSVLRKIYMSN</sequence>
<dbReference type="SUPFAM" id="SSF55781">
    <property type="entry name" value="GAF domain-like"/>
    <property type="match status" value="1"/>
</dbReference>
<evidence type="ECO:0000256" key="1">
    <source>
        <dbReference type="SAM" id="Phobius"/>
    </source>
</evidence>
<keyword evidence="1" id="KW-1133">Transmembrane helix</keyword>
<keyword evidence="1" id="KW-0812">Transmembrane</keyword>
<evidence type="ECO:0000313" key="2">
    <source>
        <dbReference type="EMBL" id="ODV98427.1"/>
    </source>
</evidence>
<dbReference type="InterPro" id="IPR029016">
    <property type="entry name" value="GAF-like_dom_sf"/>
</dbReference>
<keyword evidence="3" id="KW-1185">Reference proteome</keyword>
<gene>
    <name evidence="2" type="ORF">PACTADRAFT_37861</name>
</gene>